<protein>
    <recommendedName>
        <fullName evidence="7">DUF4378 domain-containing protein</fullName>
    </recommendedName>
</protein>
<dbReference type="InterPro" id="IPR022212">
    <property type="entry name" value="DUF3741"/>
</dbReference>
<dbReference type="Pfam" id="PF14383">
    <property type="entry name" value="VARLMGL"/>
    <property type="match status" value="1"/>
</dbReference>
<evidence type="ECO:0000256" key="1">
    <source>
        <dbReference type="SAM" id="MobiDB-lite"/>
    </source>
</evidence>
<accession>A0A7J7LNW6</accession>
<feature type="region of interest" description="Disordered" evidence="1">
    <location>
        <begin position="292"/>
        <end position="348"/>
    </location>
</feature>
<dbReference type="Pfam" id="PF14309">
    <property type="entry name" value="DUF4378"/>
    <property type="match status" value="1"/>
</dbReference>
<dbReference type="OrthoDB" id="1932693at2759"/>
<feature type="compositionally biased region" description="Low complexity" evidence="1">
    <location>
        <begin position="484"/>
        <end position="495"/>
    </location>
</feature>
<feature type="domain" description="DUF3741" evidence="2">
    <location>
        <begin position="216"/>
        <end position="260"/>
    </location>
</feature>
<evidence type="ECO:0000259" key="2">
    <source>
        <dbReference type="Pfam" id="PF12552"/>
    </source>
</evidence>
<evidence type="ECO:0000313" key="5">
    <source>
        <dbReference type="EMBL" id="KAF6144356.1"/>
    </source>
</evidence>
<sequence>MLCNVSHRSPTEIITLQQKIFMFSGTEMSEIQNKRARYLEKSYPGCLGRMVNMFDFGPGVTTLNKMLTEKAHRDGSPHPSSRLDPVKVLEPIVHVVDDKPLGHELRKSSSNNKSNGTPMKMLIAQEMSKETLTKRNPPSVVAKLMGLDALPDVQKNKPKHYSRFTQMQFESPVFHEQHDYKDVYEVWQGSPKTKDKSQQRGRNDENLNNRKMDLVRQKFLEAKRLSTDEKLHHSKEFQEALEVLDLNTDLFLKFLQEPNSLFRQQLFELQSTTPTPQANRITVLKASKINESNSLSETDNRWDKNKPRISPIFNKQKDDTSTQPTRIVVLKPGPGKIHDIKSVSSSPPFSPKLLHGKYYEEESEDDEARCSREAAKEITRQMRESFGSNHREETPLSSVFSNGYIGDESSFNRSENEFIGEGNLSDSDAMTPLSRHSWDYVQKYGSPFSSSFSRASYSPESSVCREAKKRLSERWAMMATNGNSQDQRQLRRSSSTLGEMLALPDTKKPANSTEEGIDQRFGSLSSRSCGGEQNLSDQRPCLSGSGDKVECGEASPSNLLRSRSVPISSTAYGARLNVQVPDPEVCKPSVPKELEKSKSVKSSFKGKVSSLFFSRNKKPSKEKSVEAPSILNTEVAKAPEKHSLGDLAVDISVRVTNSSVEIRPSQSAEASSSNASLLSPTSIVQKQDAVFHEVVTSVPKNEMLGCISVSQDQPSPVSVLEARYEDDSMTSLSSGNVKSDLQGALLNSHHLQSNLISKSPPIESLARSLSWDDTCSEIAVSPDPLNFSAVSFESDEWLPFIQNILSSSSTSSLALDHDKHLEPVFVRWHSPESPLDPALINKFVNQKYDKVQGNEAKRRQRRSHQKLIYDCVNAALVDMTAYKSSGAKERLCISGGGPVTVDEVWERVKEWLYSSEGKCFTDEIGDYNGYNGAAVVDSVVRKEVGGRRWGELMKFEVDEVGKEIQGSVLEELLEEAFLSLTG</sequence>
<comment type="caution">
    <text evidence="5">The sequence shown here is derived from an EMBL/GenBank/DDBJ whole genome shotgun (WGS) entry which is preliminary data.</text>
</comment>
<gene>
    <name evidence="5" type="ORF">GIB67_024583</name>
</gene>
<evidence type="ECO:0000259" key="3">
    <source>
        <dbReference type="Pfam" id="PF14309"/>
    </source>
</evidence>
<feature type="domain" description="DUF3741" evidence="4">
    <location>
        <begin position="137"/>
        <end position="154"/>
    </location>
</feature>
<evidence type="ECO:0000259" key="4">
    <source>
        <dbReference type="Pfam" id="PF14383"/>
    </source>
</evidence>
<dbReference type="InterPro" id="IPR032795">
    <property type="entry name" value="DUF3741-assoc"/>
</dbReference>
<dbReference type="PANTHER" id="PTHR46634">
    <property type="entry name" value="M REDUCTASE II SUBUNIT GAMMA, PUTATIVE (DUF3741)-RELATED"/>
    <property type="match status" value="1"/>
</dbReference>
<organism evidence="5 6">
    <name type="scientific">Kingdonia uniflora</name>
    <dbReference type="NCBI Taxonomy" id="39325"/>
    <lineage>
        <taxon>Eukaryota</taxon>
        <taxon>Viridiplantae</taxon>
        <taxon>Streptophyta</taxon>
        <taxon>Embryophyta</taxon>
        <taxon>Tracheophyta</taxon>
        <taxon>Spermatophyta</taxon>
        <taxon>Magnoliopsida</taxon>
        <taxon>Ranunculales</taxon>
        <taxon>Circaeasteraceae</taxon>
        <taxon>Kingdonia</taxon>
    </lineage>
</organism>
<evidence type="ECO:0008006" key="7">
    <source>
        <dbReference type="Google" id="ProtNLM"/>
    </source>
</evidence>
<dbReference type="PANTHER" id="PTHR46634:SF3">
    <property type="entry name" value="M REDUCTASE II SUBUNIT GAMMA, PUTATIVE (DUF3741)-RELATED"/>
    <property type="match status" value="1"/>
</dbReference>
<feature type="compositionally biased region" description="Polar residues" evidence="1">
    <location>
        <begin position="522"/>
        <end position="537"/>
    </location>
</feature>
<dbReference type="EMBL" id="JACGCM010002131">
    <property type="protein sequence ID" value="KAF6144356.1"/>
    <property type="molecule type" value="Genomic_DNA"/>
</dbReference>
<feature type="domain" description="DUF4378" evidence="3">
    <location>
        <begin position="799"/>
        <end position="975"/>
    </location>
</feature>
<dbReference type="AlphaFoldDB" id="A0A7J7LNW6"/>
<name>A0A7J7LNW6_9MAGN</name>
<dbReference type="Proteomes" id="UP000541444">
    <property type="component" value="Unassembled WGS sequence"/>
</dbReference>
<feature type="region of interest" description="Disordered" evidence="1">
    <location>
        <begin position="190"/>
        <end position="209"/>
    </location>
</feature>
<reference evidence="5 6" key="1">
    <citation type="journal article" date="2020" name="IScience">
        <title>Genome Sequencing of the Endangered Kingdonia uniflora (Circaeasteraceae, Ranunculales) Reveals Potential Mechanisms of Evolutionary Specialization.</title>
        <authorList>
            <person name="Sun Y."/>
            <person name="Deng T."/>
            <person name="Zhang A."/>
            <person name="Moore M.J."/>
            <person name="Landis J.B."/>
            <person name="Lin N."/>
            <person name="Zhang H."/>
            <person name="Zhang X."/>
            <person name="Huang J."/>
            <person name="Zhang X."/>
            <person name="Sun H."/>
            <person name="Wang H."/>
        </authorList>
    </citation>
    <scope>NUCLEOTIDE SEQUENCE [LARGE SCALE GENOMIC DNA]</scope>
    <source>
        <strain evidence="5">TB1705</strain>
        <tissue evidence="5">Leaf</tissue>
    </source>
</reference>
<feature type="compositionally biased region" description="Basic and acidic residues" evidence="1">
    <location>
        <begin position="192"/>
        <end position="209"/>
    </location>
</feature>
<keyword evidence="6" id="KW-1185">Reference proteome</keyword>
<feature type="region of interest" description="Disordered" evidence="1">
    <location>
        <begin position="481"/>
        <end position="555"/>
    </location>
</feature>
<dbReference type="Pfam" id="PF12552">
    <property type="entry name" value="DUF3741"/>
    <property type="match status" value="1"/>
</dbReference>
<proteinExistence type="predicted"/>
<dbReference type="InterPro" id="IPR025486">
    <property type="entry name" value="DUF4378"/>
</dbReference>
<evidence type="ECO:0000313" key="6">
    <source>
        <dbReference type="Proteomes" id="UP000541444"/>
    </source>
</evidence>